<dbReference type="EMBL" id="CAUWAG010000020">
    <property type="protein sequence ID" value="CAJ2513421.1"/>
    <property type="molecule type" value="Genomic_DNA"/>
</dbReference>
<feature type="region of interest" description="Disordered" evidence="1">
    <location>
        <begin position="1"/>
        <end position="29"/>
    </location>
</feature>
<sequence length="63" mass="6674">MGYPPTESDVVSIDSEGEEQETGAECGSDKWSVISVDSAVVVDNDREDIGDDIGNMSVVLDLP</sequence>
<gene>
    <name evidence="2" type="ORF">KHLLAP_LOCUS13889</name>
</gene>
<dbReference type="AlphaFoldDB" id="A0AAI8VSR2"/>
<reference evidence="2" key="1">
    <citation type="submission" date="2023-10" db="EMBL/GenBank/DDBJ databases">
        <authorList>
            <person name="Hackl T."/>
        </authorList>
    </citation>
    <scope>NUCLEOTIDE SEQUENCE</scope>
</reference>
<keyword evidence="3" id="KW-1185">Reference proteome</keyword>
<dbReference type="Proteomes" id="UP001295740">
    <property type="component" value="Unassembled WGS sequence"/>
</dbReference>
<evidence type="ECO:0000313" key="3">
    <source>
        <dbReference type="Proteomes" id="UP001295740"/>
    </source>
</evidence>
<comment type="caution">
    <text evidence="2">The sequence shown here is derived from an EMBL/GenBank/DDBJ whole genome shotgun (WGS) entry which is preliminary data.</text>
</comment>
<organism evidence="2 3">
    <name type="scientific">Anthostomella pinea</name>
    <dbReference type="NCBI Taxonomy" id="933095"/>
    <lineage>
        <taxon>Eukaryota</taxon>
        <taxon>Fungi</taxon>
        <taxon>Dikarya</taxon>
        <taxon>Ascomycota</taxon>
        <taxon>Pezizomycotina</taxon>
        <taxon>Sordariomycetes</taxon>
        <taxon>Xylariomycetidae</taxon>
        <taxon>Xylariales</taxon>
        <taxon>Xylariaceae</taxon>
        <taxon>Anthostomella</taxon>
    </lineage>
</organism>
<name>A0AAI8VSR2_9PEZI</name>
<evidence type="ECO:0000313" key="2">
    <source>
        <dbReference type="EMBL" id="CAJ2513421.1"/>
    </source>
</evidence>
<accession>A0AAI8VSR2</accession>
<evidence type="ECO:0000256" key="1">
    <source>
        <dbReference type="SAM" id="MobiDB-lite"/>
    </source>
</evidence>
<protein>
    <submittedName>
        <fullName evidence="2">Uu.00g015400.m01.CDS01</fullName>
    </submittedName>
</protein>
<proteinExistence type="predicted"/>